<protein>
    <submittedName>
        <fullName evidence="1">Uncharacterized protein</fullName>
    </submittedName>
</protein>
<dbReference type="PROSITE" id="PS51257">
    <property type="entry name" value="PROKAR_LIPOPROTEIN"/>
    <property type="match status" value="1"/>
</dbReference>
<organism evidence="1 2">
    <name type="scientific">Turicibacter sanguinis</name>
    <dbReference type="NCBI Taxonomy" id="154288"/>
    <lineage>
        <taxon>Bacteria</taxon>
        <taxon>Bacillati</taxon>
        <taxon>Bacillota</taxon>
        <taxon>Erysipelotrichia</taxon>
        <taxon>Erysipelotrichales</taxon>
        <taxon>Turicibacteraceae</taxon>
        <taxon>Turicibacter</taxon>
    </lineage>
</organism>
<reference evidence="1 2" key="1">
    <citation type="journal article" date="2019" name="Nat. Med.">
        <title>A library of human gut bacterial isolates paired with longitudinal multiomics data enables mechanistic microbiome research.</title>
        <authorList>
            <person name="Poyet M."/>
            <person name="Groussin M."/>
            <person name="Gibbons S.M."/>
            <person name="Avila-Pacheco J."/>
            <person name="Jiang X."/>
            <person name="Kearney S.M."/>
            <person name="Perrotta A.R."/>
            <person name="Berdy B."/>
            <person name="Zhao S."/>
            <person name="Lieberman T.D."/>
            <person name="Swanson P.K."/>
            <person name="Smith M."/>
            <person name="Roesemann S."/>
            <person name="Alexander J.E."/>
            <person name="Rich S.A."/>
            <person name="Livny J."/>
            <person name="Vlamakis H."/>
            <person name="Clish C."/>
            <person name="Bullock K."/>
            <person name="Deik A."/>
            <person name="Scott J."/>
            <person name="Pierce K.A."/>
            <person name="Xavier R.J."/>
            <person name="Alm E.J."/>
        </authorList>
    </citation>
    <scope>NUCLEOTIDE SEQUENCE [LARGE SCALE GENOMIC DNA]</scope>
    <source>
        <strain evidence="1 2">BIOML-A198</strain>
    </source>
</reference>
<evidence type="ECO:0000313" key="2">
    <source>
        <dbReference type="Proteomes" id="UP000487649"/>
    </source>
</evidence>
<name>A0A9X4XE31_9FIRM</name>
<proteinExistence type="predicted"/>
<gene>
    <name evidence="1" type="ORF">GMA92_09550</name>
</gene>
<evidence type="ECO:0000313" key="1">
    <source>
        <dbReference type="EMBL" id="MTK21664.1"/>
    </source>
</evidence>
<comment type="caution">
    <text evidence="1">The sequence shown here is derived from an EMBL/GenBank/DDBJ whole genome shotgun (WGS) entry which is preliminary data.</text>
</comment>
<dbReference type="EMBL" id="WMQE01000020">
    <property type="protein sequence ID" value="MTK21664.1"/>
    <property type="molecule type" value="Genomic_DNA"/>
</dbReference>
<accession>A0A9X4XE31</accession>
<sequence>MIQKIGMILMMLSLVGCSTAKDIEKLEFQNEEQHEVKNEEQTVVYSFTGENENLSLDNGVIVLSPTQQILYGGELQNNQEDVSDVLNYSVEFFILSDKGKESLFTYGTGDITERNEGLTRENLIVPGVTSEKIFTTNIEDNIKNNFYIAVTITKTNGDKQNYQIKLDATEVTQTIDNN</sequence>
<dbReference type="Proteomes" id="UP000487649">
    <property type="component" value="Unassembled WGS sequence"/>
</dbReference>
<dbReference type="AlphaFoldDB" id="A0A9X4XE31"/>
<dbReference type="RefSeq" id="WP_155222918.1">
    <property type="nucleotide sequence ID" value="NZ_JADPFQ010000032.1"/>
</dbReference>